<dbReference type="PRINTS" id="PR00421">
    <property type="entry name" value="THIOREDOXIN"/>
</dbReference>
<keyword evidence="7" id="KW-1185">Reference proteome</keyword>
<dbReference type="CTD" id="6759386"/>
<dbReference type="Gene3D" id="3.40.30.10">
    <property type="entry name" value="Glutaredoxin"/>
    <property type="match status" value="1"/>
</dbReference>
<feature type="active site" description="Nucleophile" evidence="3">
    <location>
        <position position="35"/>
    </location>
</feature>
<dbReference type="OMA" id="FQFFVKG"/>
<sequence>MALFVANNEEFDLIIKSADDKLVVIDFYAQWCGPCRRIGPKYEAMSKDPEYENVIFLKVDVDDNSDTAEACGISCMPTFQFYQNGQKIDELSGSDDSQLLAKIKELMVR</sequence>
<name>B3SD59_TRIAD</name>
<gene>
    <name evidence="6" type="ORF">TRIADDRAFT_62217</name>
</gene>
<protein>
    <recommendedName>
        <fullName evidence="2">Thioredoxin</fullName>
    </recommendedName>
</protein>
<feature type="site" description="Deprotonates C-terminal active site Cys" evidence="3">
    <location>
        <position position="26"/>
    </location>
</feature>
<feature type="domain" description="Thioredoxin" evidence="5">
    <location>
        <begin position="1"/>
        <end position="108"/>
    </location>
</feature>
<dbReference type="PROSITE" id="PS51352">
    <property type="entry name" value="THIOREDOXIN_2"/>
    <property type="match status" value="1"/>
</dbReference>
<dbReference type="STRING" id="10228.B3SD59"/>
<dbReference type="HOGENOM" id="CLU_090389_14_6_1"/>
<feature type="site" description="Contributes to redox potential value" evidence="3">
    <location>
        <position position="33"/>
    </location>
</feature>
<dbReference type="InterPro" id="IPR013766">
    <property type="entry name" value="Thioredoxin_domain"/>
</dbReference>
<reference evidence="6 7" key="1">
    <citation type="journal article" date="2008" name="Nature">
        <title>The Trichoplax genome and the nature of placozoans.</title>
        <authorList>
            <person name="Srivastava M."/>
            <person name="Begovic E."/>
            <person name="Chapman J."/>
            <person name="Putnam N.H."/>
            <person name="Hellsten U."/>
            <person name="Kawashima T."/>
            <person name="Kuo A."/>
            <person name="Mitros T."/>
            <person name="Salamov A."/>
            <person name="Carpenter M.L."/>
            <person name="Signorovitch A.Y."/>
            <person name="Moreno M.A."/>
            <person name="Kamm K."/>
            <person name="Grimwood J."/>
            <person name="Schmutz J."/>
            <person name="Shapiro H."/>
            <person name="Grigoriev I.V."/>
            <person name="Buss L.W."/>
            <person name="Schierwater B."/>
            <person name="Dellaporta S.L."/>
            <person name="Rokhsar D.S."/>
        </authorList>
    </citation>
    <scope>NUCLEOTIDE SEQUENCE [LARGE SCALE GENOMIC DNA]</scope>
    <source>
        <strain evidence="6 7">Grell-BS-1999</strain>
    </source>
</reference>
<dbReference type="OrthoDB" id="2121326at2759"/>
<keyword evidence="1 4" id="KW-1015">Disulfide bond</keyword>
<evidence type="ECO:0000259" key="5">
    <source>
        <dbReference type="PROSITE" id="PS51352"/>
    </source>
</evidence>
<dbReference type="PhylomeDB" id="B3SD59"/>
<dbReference type="eggNOG" id="KOG0907">
    <property type="taxonomic scope" value="Eukaryota"/>
</dbReference>
<dbReference type="SUPFAM" id="SSF52833">
    <property type="entry name" value="Thioredoxin-like"/>
    <property type="match status" value="1"/>
</dbReference>
<evidence type="ECO:0000256" key="4">
    <source>
        <dbReference type="PIRSR" id="PIRSR000077-4"/>
    </source>
</evidence>
<evidence type="ECO:0000313" key="6">
    <source>
        <dbReference type="EMBL" id="EDV19322.1"/>
    </source>
</evidence>
<feature type="active site" description="Nucleophile" evidence="3">
    <location>
        <position position="32"/>
    </location>
</feature>
<evidence type="ECO:0000256" key="1">
    <source>
        <dbReference type="ARBA" id="ARBA00023157"/>
    </source>
</evidence>
<dbReference type="AlphaFoldDB" id="B3SD59"/>
<dbReference type="GeneID" id="6759386"/>
<evidence type="ECO:0000313" key="7">
    <source>
        <dbReference type="Proteomes" id="UP000009022"/>
    </source>
</evidence>
<dbReference type="KEGG" id="tad:TRIADDRAFT_62217"/>
<dbReference type="CDD" id="cd02947">
    <property type="entry name" value="TRX_family"/>
    <property type="match status" value="1"/>
</dbReference>
<evidence type="ECO:0000256" key="2">
    <source>
        <dbReference type="PIRNR" id="PIRNR000077"/>
    </source>
</evidence>
<dbReference type="InterPro" id="IPR017937">
    <property type="entry name" value="Thioredoxin_CS"/>
</dbReference>
<keyword evidence="4" id="KW-0676">Redox-active center</keyword>
<dbReference type="Proteomes" id="UP000009022">
    <property type="component" value="Unassembled WGS sequence"/>
</dbReference>
<comment type="similarity">
    <text evidence="2">Belongs to the thioredoxin family.</text>
</comment>
<feature type="site" description="Contributes to redox potential value" evidence="3">
    <location>
        <position position="34"/>
    </location>
</feature>
<dbReference type="Pfam" id="PF00085">
    <property type="entry name" value="Thioredoxin"/>
    <property type="match status" value="1"/>
</dbReference>
<dbReference type="PIRSF" id="PIRSF000077">
    <property type="entry name" value="Thioredoxin"/>
    <property type="match status" value="1"/>
</dbReference>
<organism evidence="6 7">
    <name type="scientific">Trichoplax adhaerens</name>
    <name type="common">Trichoplax reptans</name>
    <dbReference type="NCBI Taxonomy" id="10228"/>
    <lineage>
        <taxon>Eukaryota</taxon>
        <taxon>Metazoa</taxon>
        <taxon>Placozoa</taxon>
        <taxon>Uniplacotomia</taxon>
        <taxon>Trichoplacea</taxon>
        <taxon>Trichoplacidae</taxon>
        <taxon>Trichoplax</taxon>
    </lineage>
</organism>
<feature type="disulfide bond" description="Redox-active" evidence="4">
    <location>
        <begin position="32"/>
        <end position="35"/>
    </location>
</feature>
<dbReference type="InterPro" id="IPR005746">
    <property type="entry name" value="Thioredoxin"/>
</dbReference>
<evidence type="ECO:0000256" key="3">
    <source>
        <dbReference type="PIRSR" id="PIRSR000077-1"/>
    </source>
</evidence>
<dbReference type="PROSITE" id="PS00194">
    <property type="entry name" value="THIOREDOXIN_1"/>
    <property type="match status" value="1"/>
</dbReference>
<dbReference type="InterPro" id="IPR036249">
    <property type="entry name" value="Thioredoxin-like_sf"/>
</dbReference>
<dbReference type="FunCoup" id="B3SD59">
    <property type="interactions" value="1214"/>
</dbReference>
<dbReference type="InParanoid" id="B3SD59"/>
<dbReference type="PANTHER" id="PTHR46115">
    <property type="entry name" value="THIOREDOXIN-LIKE PROTEIN 1"/>
    <property type="match status" value="1"/>
</dbReference>
<dbReference type="FunFam" id="3.40.30.10:FF:000245">
    <property type="entry name" value="Thioredoxin"/>
    <property type="match status" value="1"/>
</dbReference>
<proteinExistence type="inferred from homology"/>
<accession>B3SD59</accession>
<dbReference type="EMBL" id="DS985276">
    <property type="protein sequence ID" value="EDV19322.1"/>
    <property type="molecule type" value="Genomic_DNA"/>
</dbReference>
<dbReference type="RefSeq" id="XP_002118173.1">
    <property type="nucleotide sequence ID" value="XM_002118137.1"/>
</dbReference>
<dbReference type="GO" id="GO:0015035">
    <property type="term" value="F:protein-disulfide reductase activity"/>
    <property type="evidence" value="ECO:0007669"/>
    <property type="project" value="InterPro"/>
</dbReference>